<sequence length="206" mass="23213">MSPARNTIFSQCDLTIRGGDSWTSWSTATKSRVHQMDLRYAARPPSLDLMSGNTEDMVKTIRYIVDTLEMRHPSKFAVAEEDDEFAHLFSHTTRRFVLRALCTLASAFDALTIAHQRDHNLLEQEDVEPEDGSASSKALYLQPGDTGFLLWNKCVEDFRNEVARAMEVCPEDDEGPSYQPVDHDLFQAWGYQGASCGQALMVRDSS</sequence>
<evidence type="ECO:0000313" key="1">
    <source>
        <dbReference type="EMBL" id="EEU34325.1"/>
    </source>
</evidence>
<keyword evidence="2" id="KW-1185">Reference proteome</keyword>
<dbReference type="VEuPathDB" id="FungiDB:NECHADRAFT_85665"/>
<dbReference type="Proteomes" id="UP000005206">
    <property type="component" value="Chromosome 10"/>
</dbReference>
<name>C7ZPB9_FUSV7</name>
<gene>
    <name evidence="1" type="ORF">NECHADRAFT_85665</name>
</gene>
<dbReference type="OrthoDB" id="5090860at2759"/>
<evidence type="ECO:0000313" key="2">
    <source>
        <dbReference type="Proteomes" id="UP000005206"/>
    </source>
</evidence>
<proteinExistence type="predicted"/>
<dbReference type="InParanoid" id="C7ZPB9"/>
<protein>
    <submittedName>
        <fullName evidence="1">Uncharacterized protein</fullName>
    </submittedName>
</protein>
<reference evidence="1 2" key="1">
    <citation type="journal article" date="2009" name="PLoS Genet.">
        <title>The genome of Nectria haematococca: contribution of supernumerary chromosomes to gene expansion.</title>
        <authorList>
            <person name="Coleman J.J."/>
            <person name="Rounsley S.D."/>
            <person name="Rodriguez-Carres M."/>
            <person name="Kuo A."/>
            <person name="Wasmann C.C."/>
            <person name="Grimwood J."/>
            <person name="Schmutz J."/>
            <person name="Taga M."/>
            <person name="White G.J."/>
            <person name="Zhou S."/>
            <person name="Schwartz D.C."/>
            <person name="Freitag M."/>
            <person name="Ma L.J."/>
            <person name="Danchin E.G."/>
            <person name="Henrissat B."/>
            <person name="Coutinho P.M."/>
            <person name="Nelson D.R."/>
            <person name="Straney D."/>
            <person name="Napoli C.A."/>
            <person name="Barker B.M."/>
            <person name="Gribskov M."/>
            <person name="Rep M."/>
            <person name="Kroken S."/>
            <person name="Molnar I."/>
            <person name="Rensing C."/>
            <person name="Kennell J.C."/>
            <person name="Zamora J."/>
            <person name="Farman M.L."/>
            <person name="Selker E.U."/>
            <person name="Salamov A."/>
            <person name="Shapiro H."/>
            <person name="Pangilinan J."/>
            <person name="Lindquist E."/>
            <person name="Lamers C."/>
            <person name="Grigoriev I.V."/>
            <person name="Geiser D.M."/>
            <person name="Covert S.F."/>
            <person name="Temporini E."/>
            <person name="Vanetten H.D."/>
        </authorList>
    </citation>
    <scope>NUCLEOTIDE SEQUENCE [LARGE SCALE GENOMIC DNA]</scope>
    <source>
        <strain evidence="2">ATCC MYA-4622 / CBS 123669 / FGSC 9596 / NRRL 45880 / 77-13-4</strain>
    </source>
</reference>
<dbReference type="GeneID" id="9677677"/>
<dbReference type="AlphaFoldDB" id="C7ZPB9"/>
<accession>C7ZPB9</accession>
<dbReference type="HOGENOM" id="CLU_1332253_0_0_1"/>
<organism evidence="1 2">
    <name type="scientific">Fusarium vanettenii (strain ATCC MYA-4622 / CBS 123669 / FGSC 9596 / NRRL 45880 / 77-13-4)</name>
    <name type="common">Fusarium solani subsp. pisi</name>
    <dbReference type="NCBI Taxonomy" id="660122"/>
    <lineage>
        <taxon>Eukaryota</taxon>
        <taxon>Fungi</taxon>
        <taxon>Dikarya</taxon>
        <taxon>Ascomycota</taxon>
        <taxon>Pezizomycotina</taxon>
        <taxon>Sordariomycetes</taxon>
        <taxon>Hypocreomycetidae</taxon>
        <taxon>Hypocreales</taxon>
        <taxon>Nectriaceae</taxon>
        <taxon>Fusarium</taxon>
        <taxon>Fusarium solani species complex</taxon>
        <taxon>Fusarium vanettenii</taxon>
    </lineage>
</organism>
<dbReference type="EMBL" id="GG698970">
    <property type="protein sequence ID" value="EEU34325.1"/>
    <property type="molecule type" value="Genomic_DNA"/>
</dbReference>
<dbReference type="KEGG" id="nhe:NECHADRAFT_85665"/>
<dbReference type="RefSeq" id="XP_003040038.1">
    <property type="nucleotide sequence ID" value="XM_003039992.1"/>
</dbReference>